<keyword evidence="5" id="KW-0539">Nucleus</keyword>
<dbReference type="Pfam" id="PF03101">
    <property type="entry name" value="FAR1"/>
    <property type="match status" value="1"/>
</dbReference>
<dbReference type="Pfam" id="PF04434">
    <property type="entry name" value="SWIM"/>
    <property type="match status" value="1"/>
</dbReference>
<dbReference type="SMART" id="SM00575">
    <property type="entry name" value="ZnF_PMZ"/>
    <property type="match status" value="1"/>
</dbReference>
<name>A0A1U7ZHG3_NELNU</name>
<dbReference type="InterPro" id="IPR004330">
    <property type="entry name" value="FAR1_DNA_bnd_dom"/>
</dbReference>
<dbReference type="PANTHER" id="PTHR31669:SF88">
    <property type="entry name" value="PROTEIN FAR1-RELATED SEQUENCE"/>
    <property type="match status" value="1"/>
</dbReference>
<evidence type="ECO:0000256" key="2">
    <source>
        <dbReference type="ARBA" id="ARBA00022723"/>
    </source>
</evidence>
<dbReference type="STRING" id="4432.A0A1U7ZHG3"/>
<comment type="function">
    <text evidence="5">Putative transcription activator involved in regulating light control of development.</text>
</comment>
<reference evidence="7" key="1">
    <citation type="submission" date="2025-08" db="UniProtKB">
        <authorList>
            <consortium name="RefSeq"/>
        </authorList>
    </citation>
    <scope>IDENTIFICATION</scope>
</reference>
<keyword evidence="3 5" id="KW-0863">Zinc-finger</keyword>
<dbReference type="AlphaFoldDB" id="A0A1U7ZHG3"/>
<keyword evidence="2 5" id="KW-0479">Metal-binding</keyword>
<dbReference type="InterPro" id="IPR007527">
    <property type="entry name" value="Znf_SWIM"/>
</dbReference>
<evidence type="ECO:0000256" key="1">
    <source>
        <dbReference type="ARBA" id="ARBA00005889"/>
    </source>
</evidence>
<dbReference type="RefSeq" id="XP_010247641.1">
    <property type="nucleotide sequence ID" value="XM_010249339.2"/>
</dbReference>
<evidence type="ECO:0000256" key="4">
    <source>
        <dbReference type="ARBA" id="ARBA00022833"/>
    </source>
</evidence>
<keyword evidence="6" id="KW-1185">Reference proteome</keyword>
<dbReference type="InterPro" id="IPR006564">
    <property type="entry name" value="Znf_PMZ"/>
</dbReference>
<evidence type="ECO:0000256" key="3">
    <source>
        <dbReference type="ARBA" id="ARBA00022771"/>
    </source>
</evidence>
<evidence type="ECO:0000256" key="5">
    <source>
        <dbReference type="RuleBase" id="RU367018"/>
    </source>
</evidence>
<dbReference type="GO" id="GO:0008270">
    <property type="term" value="F:zinc ion binding"/>
    <property type="evidence" value="ECO:0007669"/>
    <property type="project" value="UniProtKB-UniRule"/>
</dbReference>
<keyword evidence="4 5" id="KW-0862">Zinc</keyword>
<evidence type="ECO:0000313" key="6">
    <source>
        <dbReference type="Proteomes" id="UP000189703"/>
    </source>
</evidence>
<dbReference type="Proteomes" id="UP000189703">
    <property type="component" value="Unplaced"/>
</dbReference>
<dbReference type="KEGG" id="nnu:104590622"/>
<protein>
    <recommendedName>
        <fullName evidence="5">Protein FAR1-RELATED SEQUENCE</fullName>
    </recommendedName>
</protein>
<gene>
    <name evidence="7" type="primary">LOC104590622</name>
</gene>
<proteinExistence type="inferred from homology"/>
<evidence type="ECO:0000313" key="7">
    <source>
        <dbReference type="RefSeq" id="XP_010247641.1"/>
    </source>
</evidence>
<dbReference type="GO" id="GO:0006355">
    <property type="term" value="P:regulation of DNA-templated transcription"/>
    <property type="evidence" value="ECO:0007669"/>
    <property type="project" value="UniProtKB-UniRule"/>
</dbReference>
<sequence>MDEVSLNSLPLPEDEGNEYGTEKECEMMEPDVQKSPVVTQRNNEIVPPFVGMEFESYGGAYNYYNNYARELGFGIRVKSSWFREKSKEKYAAVLCCSREGFKRQRETNRIRPETRTGCPAMLRVKLVDSKKWKVTEVSIEHNHLITPASVQFYKSHKSNSFATKKKLQLDCETVMLTNKLLQSFTLDLWDHETLSFDERNALCLDLDTQLKIKEGDSKVLLNFFCRMQLMSPNFFYLMDFTDAGHLRNVFWADARSRAAYHYFGDVVALDTTYLMNNYEIPLVSFVGVNHHGQSILLGCGLLSGETLVSYFWLFKVWLSCMLGRPPSAIITDQCRAMQRATDLVFPGVHHHISLWHIIQKVPEKLRGFHEYESIKSSLSNAVYDSLRVDEFETAWAEMIQHHGVGNHEWIQTLYEDRHRWAPVYFKDTFFAGMSTTQRNEGMTAFFDGHVHKQTSLKDFLDKYDLVLQKKYQKEARADFESIHFNPVLKTKCCFEAQLSKVYTKEIFKKFQYEVEEMFSCFNTTQIHADGPIIIYVVKERVESQGNRKEIKYYEVLYNASEVEVRCTCNWFNLKGYLCRHALTVLNYNGIVEIPSQYILSRWRKDFKHMHIPDYGSKDVDINNPLQWCEHLYKRAVQVLDEGIKSQEHYKVTLQALEELLDKVRHL</sequence>
<dbReference type="GeneID" id="104590622"/>
<accession>A0A1U7ZHG3</accession>
<organism evidence="6 7">
    <name type="scientific">Nelumbo nucifera</name>
    <name type="common">Sacred lotus</name>
    <dbReference type="NCBI Taxonomy" id="4432"/>
    <lineage>
        <taxon>Eukaryota</taxon>
        <taxon>Viridiplantae</taxon>
        <taxon>Streptophyta</taxon>
        <taxon>Embryophyta</taxon>
        <taxon>Tracheophyta</taxon>
        <taxon>Spermatophyta</taxon>
        <taxon>Magnoliopsida</taxon>
        <taxon>Proteales</taxon>
        <taxon>Nelumbonaceae</taxon>
        <taxon>Nelumbo</taxon>
    </lineage>
</organism>
<dbReference type="eggNOG" id="ENOG502QS51">
    <property type="taxonomic scope" value="Eukaryota"/>
</dbReference>
<comment type="subcellular location">
    <subcellularLocation>
        <location evidence="5">Nucleus</location>
    </subcellularLocation>
</comment>
<comment type="similarity">
    <text evidence="1 5">Belongs to the FHY3/FAR1 family.</text>
</comment>
<dbReference type="OrthoDB" id="641338at2759"/>
<dbReference type="GO" id="GO:0005634">
    <property type="term" value="C:nucleus"/>
    <property type="evidence" value="ECO:0007669"/>
    <property type="project" value="UniProtKB-SubCell"/>
</dbReference>
<dbReference type="OMA" id="LPQVKHR"/>
<dbReference type="InterPro" id="IPR018289">
    <property type="entry name" value="MULE_transposase_dom"/>
</dbReference>
<dbReference type="Pfam" id="PF10551">
    <property type="entry name" value="MULE"/>
    <property type="match status" value="1"/>
</dbReference>
<dbReference type="PANTHER" id="PTHR31669">
    <property type="entry name" value="PROTEIN FAR1-RELATED SEQUENCE 10-RELATED"/>
    <property type="match status" value="1"/>
</dbReference>
<dbReference type="PROSITE" id="PS50966">
    <property type="entry name" value="ZF_SWIM"/>
    <property type="match status" value="1"/>
</dbReference>
<dbReference type="FunCoup" id="A0A1U7ZHG3">
    <property type="interactions" value="409"/>
</dbReference>
<dbReference type="InterPro" id="IPR031052">
    <property type="entry name" value="FHY3/FAR1"/>
</dbReference>